<proteinExistence type="predicted"/>
<evidence type="ECO:0000313" key="2">
    <source>
        <dbReference type="Proteomes" id="UP001227230"/>
    </source>
</evidence>
<keyword evidence="2" id="KW-1185">Reference proteome</keyword>
<dbReference type="InterPro" id="IPR003337">
    <property type="entry name" value="Trehalose_PPase"/>
</dbReference>
<evidence type="ECO:0000313" key="1">
    <source>
        <dbReference type="EMBL" id="WJZ92933.1"/>
    </source>
</evidence>
<dbReference type="EMBL" id="CP126655">
    <property type="protein sequence ID" value="WJZ92933.1"/>
    <property type="molecule type" value="Genomic_DNA"/>
</dbReference>
<name>A0ABY9CEK0_VITVI</name>
<gene>
    <name evidence="1" type="ORF">VitviT2T_011903</name>
</gene>
<protein>
    <submittedName>
        <fullName evidence="1">Uncharacterized protein</fullName>
    </submittedName>
</protein>
<dbReference type="Proteomes" id="UP001227230">
    <property type="component" value="Chromosome 8"/>
</dbReference>
<reference evidence="1 2" key="1">
    <citation type="journal article" date="2023" name="Hortic Res">
        <title>The complete reference genome for grapevine (Vitis vinifera L.) genetics and breeding.</title>
        <authorList>
            <person name="Shi X."/>
            <person name="Cao S."/>
            <person name="Wang X."/>
            <person name="Huang S."/>
            <person name="Wang Y."/>
            <person name="Liu Z."/>
            <person name="Liu W."/>
            <person name="Leng X."/>
            <person name="Peng Y."/>
            <person name="Wang N."/>
            <person name="Wang Y."/>
            <person name="Ma Z."/>
            <person name="Xu X."/>
            <person name="Zhang F."/>
            <person name="Xue H."/>
            <person name="Zhong H."/>
            <person name="Wang Y."/>
            <person name="Zhang K."/>
            <person name="Velt A."/>
            <person name="Avia K."/>
            <person name="Holtgrawe D."/>
            <person name="Grimplet J."/>
            <person name="Matus J.T."/>
            <person name="Ware D."/>
            <person name="Wu X."/>
            <person name="Wang H."/>
            <person name="Liu C."/>
            <person name="Fang Y."/>
            <person name="Rustenholz C."/>
            <person name="Cheng Z."/>
            <person name="Xiao H."/>
            <person name="Zhou Y."/>
        </authorList>
    </citation>
    <scope>NUCLEOTIDE SEQUENCE [LARGE SCALE GENOMIC DNA]</scope>
    <source>
        <strain evidence="2">cv. Pinot noir / PN40024</strain>
        <tissue evidence="1">Leaf</tissue>
    </source>
</reference>
<organism evidence="1 2">
    <name type="scientific">Vitis vinifera</name>
    <name type="common">Grape</name>
    <dbReference type="NCBI Taxonomy" id="29760"/>
    <lineage>
        <taxon>Eukaryota</taxon>
        <taxon>Viridiplantae</taxon>
        <taxon>Streptophyta</taxon>
        <taxon>Embryophyta</taxon>
        <taxon>Tracheophyta</taxon>
        <taxon>Spermatophyta</taxon>
        <taxon>Magnoliopsida</taxon>
        <taxon>eudicotyledons</taxon>
        <taxon>Gunneridae</taxon>
        <taxon>Pentapetalae</taxon>
        <taxon>rosids</taxon>
        <taxon>Vitales</taxon>
        <taxon>Vitaceae</taxon>
        <taxon>Viteae</taxon>
        <taxon>Vitis</taxon>
    </lineage>
</organism>
<accession>A0ABY9CEK0</accession>
<sequence>MEPLLAYFVFKDFECQLKNEFLGGPVIGVEYGKGVLKVKPKGVNKMAAALRITMDMIANGVVPDFVLCIGFDAYKENLMDCFHRTMPSSSIQATVHKIWVGLVPDKAGCYVGNSEELVGEVLASLCCLI</sequence>
<dbReference type="Pfam" id="PF02358">
    <property type="entry name" value="Trehalose_PPase"/>
    <property type="match status" value="1"/>
</dbReference>